<evidence type="ECO:0000256" key="1">
    <source>
        <dbReference type="SAM" id="SignalP"/>
    </source>
</evidence>
<feature type="signal peptide" evidence="1">
    <location>
        <begin position="1"/>
        <end position="25"/>
    </location>
</feature>
<name>A0A1M5EKM5_9GAMM</name>
<evidence type="ECO:0000313" key="3">
    <source>
        <dbReference type="Proteomes" id="UP000184346"/>
    </source>
</evidence>
<dbReference type="AlphaFoldDB" id="A0A1M5EKM5"/>
<dbReference type="EMBL" id="FQUJ01000023">
    <property type="protein sequence ID" value="SHF79765.1"/>
    <property type="molecule type" value="Genomic_DNA"/>
</dbReference>
<reference evidence="2 3" key="1">
    <citation type="submission" date="2016-11" db="EMBL/GenBank/DDBJ databases">
        <authorList>
            <person name="Jaros S."/>
            <person name="Januszkiewicz K."/>
            <person name="Wedrychowicz H."/>
        </authorList>
    </citation>
    <scope>NUCLEOTIDE SEQUENCE [LARGE SCALE GENOMIC DNA]</scope>
    <source>
        <strain evidence="2 3">DSM 19980</strain>
    </source>
</reference>
<keyword evidence="1" id="KW-0732">Signal</keyword>
<organism evidence="2 3">
    <name type="scientific">Modicisalibacter ilicicola DSM 19980</name>
    <dbReference type="NCBI Taxonomy" id="1121942"/>
    <lineage>
        <taxon>Bacteria</taxon>
        <taxon>Pseudomonadati</taxon>
        <taxon>Pseudomonadota</taxon>
        <taxon>Gammaproteobacteria</taxon>
        <taxon>Oceanospirillales</taxon>
        <taxon>Halomonadaceae</taxon>
        <taxon>Modicisalibacter</taxon>
    </lineage>
</organism>
<dbReference type="RefSeq" id="WP_072825411.1">
    <property type="nucleotide sequence ID" value="NZ_FQUJ01000023.1"/>
</dbReference>
<evidence type="ECO:0000313" key="2">
    <source>
        <dbReference type="EMBL" id="SHF79765.1"/>
    </source>
</evidence>
<keyword evidence="3" id="KW-1185">Reference proteome</keyword>
<gene>
    <name evidence="2" type="ORF">SAMN02745148_03555</name>
</gene>
<accession>A0A1M5EKM5</accession>
<protein>
    <submittedName>
        <fullName evidence="2">Uncharacterized protein</fullName>
    </submittedName>
</protein>
<feature type="chain" id="PRO_5012274009" evidence="1">
    <location>
        <begin position="26"/>
        <end position="225"/>
    </location>
</feature>
<dbReference type="OrthoDB" id="6077363at2"/>
<sequence>MPTIHPTPAALLLFLLCLTPTATWAQSSQQAEWQAYEDALSRGERQAQIWHYGWTGIYATSLAVNAYEASEADDDDDRFDARVGTVKSALALSGMFLDTQPHPAARREFERLQAAGDLEQARDLMREVAAEERARRSWQARVDSLIVNTLGGLAIGLGDDRPGDGAISFATGMLVSELQLRTQPTQAGHALNRFQPARLSLGGMHLDYQYAWTLAPNQVGVHIRY</sequence>
<proteinExistence type="predicted"/>
<dbReference type="Proteomes" id="UP000184346">
    <property type="component" value="Unassembled WGS sequence"/>
</dbReference>
<dbReference type="STRING" id="1121942.SAMN02745148_03555"/>